<comment type="caution">
    <text evidence="10">The sequence shown here is derived from an EMBL/GenBank/DDBJ whole genome shotgun (WGS) entry which is preliminary data.</text>
</comment>
<evidence type="ECO:0000256" key="8">
    <source>
        <dbReference type="SAM" id="SignalP"/>
    </source>
</evidence>
<feature type="signal peptide" evidence="8">
    <location>
        <begin position="1"/>
        <end position="29"/>
    </location>
</feature>
<protein>
    <recommendedName>
        <fullName evidence="9">L,D-TPase catalytic domain-containing protein</fullName>
    </recommendedName>
</protein>
<keyword evidence="2" id="KW-0808">Transferase</keyword>
<dbReference type="HOGENOM" id="CLU_421958_0_0_9"/>
<dbReference type="eggNOG" id="COG1376">
    <property type="taxonomic scope" value="Bacteria"/>
</dbReference>
<gene>
    <name evidence="10" type="ORF">C823_00291</name>
</gene>
<dbReference type="PANTHER" id="PTHR30582:SF2">
    <property type="entry name" value="L,D-TRANSPEPTIDASE YCIB-RELATED"/>
    <property type="match status" value="1"/>
</dbReference>
<evidence type="ECO:0000256" key="4">
    <source>
        <dbReference type="ARBA" id="ARBA00022984"/>
    </source>
</evidence>
<dbReference type="PROSITE" id="PS52029">
    <property type="entry name" value="LD_TPASE"/>
    <property type="match status" value="1"/>
</dbReference>
<comment type="pathway">
    <text evidence="1 6">Cell wall biogenesis; peptidoglycan biosynthesis.</text>
</comment>
<feature type="chain" id="PRO_5004114529" description="L,D-TPase catalytic domain-containing protein" evidence="8">
    <location>
        <begin position="30"/>
        <end position="649"/>
    </location>
</feature>
<dbReference type="GO" id="GO:0018104">
    <property type="term" value="P:peptidoglycan-protein cross-linking"/>
    <property type="evidence" value="ECO:0007669"/>
    <property type="project" value="TreeGrafter"/>
</dbReference>
<evidence type="ECO:0000256" key="2">
    <source>
        <dbReference type="ARBA" id="ARBA00022679"/>
    </source>
</evidence>
<dbReference type="Proteomes" id="UP000012589">
    <property type="component" value="Unassembled WGS sequence"/>
</dbReference>
<dbReference type="GO" id="GO:0071555">
    <property type="term" value="P:cell wall organization"/>
    <property type="evidence" value="ECO:0007669"/>
    <property type="project" value="UniProtKB-UniRule"/>
</dbReference>
<evidence type="ECO:0000256" key="6">
    <source>
        <dbReference type="PROSITE-ProRule" id="PRU01373"/>
    </source>
</evidence>
<evidence type="ECO:0000313" key="10">
    <source>
        <dbReference type="EMBL" id="EMZ37967.1"/>
    </source>
</evidence>
<dbReference type="InterPro" id="IPR032179">
    <property type="entry name" value="Cry22Aa_Ig-like"/>
</dbReference>
<dbReference type="InterPro" id="IPR050979">
    <property type="entry name" value="LD-transpeptidase"/>
</dbReference>
<dbReference type="InterPro" id="IPR038063">
    <property type="entry name" value="Transpep_catalytic_dom"/>
</dbReference>
<dbReference type="SUPFAM" id="SSF141523">
    <property type="entry name" value="L,D-transpeptidase catalytic domain-like"/>
    <property type="match status" value="1"/>
</dbReference>
<feature type="region of interest" description="Disordered" evidence="7">
    <location>
        <begin position="470"/>
        <end position="531"/>
    </location>
</feature>
<feature type="active site" description="Nucleophile" evidence="6">
    <location>
        <position position="129"/>
    </location>
</feature>
<feature type="active site" description="Proton donor/acceptor" evidence="6">
    <location>
        <position position="101"/>
    </location>
</feature>
<keyword evidence="4 6" id="KW-0573">Peptidoglycan synthesis</keyword>
<dbReference type="GO" id="GO:0008360">
    <property type="term" value="P:regulation of cell shape"/>
    <property type="evidence" value="ECO:0007669"/>
    <property type="project" value="UniProtKB-UniRule"/>
</dbReference>
<evidence type="ECO:0000256" key="3">
    <source>
        <dbReference type="ARBA" id="ARBA00022960"/>
    </source>
</evidence>
<keyword evidence="8" id="KW-0732">Signal</keyword>
<dbReference type="PANTHER" id="PTHR30582">
    <property type="entry name" value="L,D-TRANSPEPTIDASE"/>
    <property type="match status" value="1"/>
</dbReference>
<organism evidence="10 11">
    <name type="scientific">Eubacterium plexicaudatum ASF492</name>
    <dbReference type="NCBI Taxonomy" id="1235802"/>
    <lineage>
        <taxon>Bacteria</taxon>
        <taxon>Bacillati</taxon>
        <taxon>Bacillota</taxon>
        <taxon>Clostridia</taxon>
        <taxon>Eubacteriales</taxon>
        <taxon>Eubacteriaceae</taxon>
        <taxon>Eubacterium</taxon>
    </lineage>
</organism>
<dbReference type="InterPro" id="IPR005490">
    <property type="entry name" value="LD_TPept_cat_dom"/>
</dbReference>
<feature type="compositionally biased region" description="Low complexity" evidence="7">
    <location>
        <begin position="487"/>
        <end position="516"/>
    </location>
</feature>
<keyword evidence="5 6" id="KW-0961">Cell wall biogenesis/degradation</keyword>
<evidence type="ECO:0000256" key="5">
    <source>
        <dbReference type="ARBA" id="ARBA00023316"/>
    </source>
</evidence>
<dbReference type="GO" id="GO:0071972">
    <property type="term" value="F:peptidoglycan L,D-transpeptidase activity"/>
    <property type="evidence" value="ECO:0007669"/>
    <property type="project" value="TreeGrafter"/>
</dbReference>
<accession>N2B8J9</accession>
<evidence type="ECO:0000313" key="11">
    <source>
        <dbReference type="Proteomes" id="UP000012589"/>
    </source>
</evidence>
<evidence type="ECO:0000256" key="1">
    <source>
        <dbReference type="ARBA" id="ARBA00004752"/>
    </source>
</evidence>
<dbReference type="PATRIC" id="fig|1235802.3.peg.304"/>
<keyword evidence="3 6" id="KW-0133">Cell shape</keyword>
<evidence type="ECO:0000256" key="7">
    <source>
        <dbReference type="SAM" id="MobiDB-lite"/>
    </source>
</evidence>
<sequence length="649" mass="71472">MKKKTLLRSILFCFLCCMMILGFQTNVKAETGNYYLKVNKGTNVVTAYTHDDKPYTAFVCSAGYATPIGTFYTMNKYTWWTLDGPSYGQYCTRITGSILFHSVWYYQQNKTTQSYVQYNKLGSLASHGCVRVTTAAAKWIYDNCPLRTKVIIFNGNSGDDPLGKPASIKVSTSVSMGWDPTDPDPNNTYATKNTQPKIVVKSKSVKAQYNAKFTPVEMQAYDSAGNKLSNAWIHTSGSVNTKQMGSYPVTYSLTDSFGRTASVTVTYTVGDASKAVISGVRKEITKEYKSTVNLRSKITAKNSMGTVLTDKIVTKIRKPGEKEYKGVRAETLKLNHTGSYRIMYYLKNPTNKLVTQEYMKIIVKDTKKPVIKSTDNFAAIELKAGTTTVNYKKLISGVTAKLASGKSMTSKISIKVTDPDGNVKTVSKNASYKLAEPGTYTVKYYCSNPEKSLKTGKYLVCEKKRKLVLAEEEPEEPVNPTEPEEPVIPTEPEQPVIPTEPEEPVNPTEPEQPVNNSTDPTEPPKTGLPSVTEPTAVSTMHTILAPADESCPVGTIIKPLENVVVQSIISMSDGTQRVTKKTEGIRYQVTYQMNAGVKELDLMLAAGLDLIISDTGIYKIVYTYTDEFGYTTQYIRTITATAASAAVGA</sequence>
<dbReference type="STRING" id="1235802.C823_00291"/>
<dbReference type="InterPro" id="IPR013783">
    <property type="entry name" value="Ig-like_fold"/>
</dbReference>
<dbReference type="UniPathway" id="UPA00219"/>
<dbReference type="CDD" id="cd16913">
    <property type="entry name" value="YkuD_like"/>
    <property type="match status" value="1"/>
</dbReference>
<dbReference type="Gene3D" id="2.40.440.10">
    <property type="entry name" value="L,D-transpeptidase catalytic domain-like"/>
    <property type="match status" value="1"/>
</dbReference>
<proteinExistence type="predicted"/>
<evidence type="ECO:0000259" key="9">
    <source>
        <dbReference type="PROSITE" id="PS52029"/>
    </source>
</evidence>
<dbReference type="Pfam" id="PF03734">
    <property type="entry name" value="YkuD"/>
    <property type="match status" value="1"/>
</dbReference>
<dbReference type="GO" id="GO:0016740">
    <property type="term" value="F:transferase activity"/>
    <property type="evidence" value="ECO:0007669"/>
    <property type="project" value="UniProtKB-KW"/>
</dbReference>
<feature type="domain" description="L,D-TPase catalytic" evidence="9">
    <location>
        <begin position="34"/>
        <end position="153"/>
    </location>
</feature>
<reference evidence="10 11" key="1">
    <citation type="journal article" date="2014" name="Genome Announc.">
        <title>Draft genome sequences of the altered schaedler flora, a defined bacterial community from gnotobiotic mice.</title>
        <authorList>
            <person name="Wannemuehler M.J."/>
            <person name="Overstreet A.M."/>
            <person name="Ward D.V."/>
            <person name="Phillips G.J."/>
        </authorList>
    </citation>
    <scope>NUCLEOTIDE SEQUENCE [LARGE SCALE GENOMIC DNA]</scope>
    <source>
        <strain evidence="10 11">ASF492</strain>
    </source>
</reference>
<dbReference type="GO" id="GO:0005576">
    <property type="term" value="C:extracellular region"/>
    <property type="evidence" value="ECO:0007669"/>
    <property type="project" value="TreeGrafter"/>
</dbReference>
<keyword evidence="11" id="KW-1185">Reference proteome</keyword>
<dbReference type="Pfam" id="PF16403">
    <property type="entry name" value="Bact_surface_Ig-like"/>
    <property type="match status" value="1"/>
</dbReference>
<dbReference type="Gene3D" id="2.60.40.10">
    <property type="entry name" value="Immunoglobulins"/>
    <property type="match status" value="1"/>
</dbReference>
<dbReference type="AlphaFoldDB" id="N2B8J9"/>
<name>N2B8J9_9FIRM</name>
<dbReference type="EMBL" id="AQFT01000009">
    <property type="protein sequence ID" value="EMZ37967.1"/>
    <property type="molecule type" value="Genomic_DNA"/>
</dbReference>